<evidence type="ECO:0000313" key="3">
    <source>
        <dbReference type="Proteomes" id="UP000310017"/>
    </source>
</evidence>
<dbReference type="RefSeq" id="WP_138852994.1">
    <property type="nucleotide sequence ID" value="NZ_CP040710.1"/>
</dbReference>
<keyword evidence="3" id="KW-1185">Reference proteome</keyword>
<dbReference type="Proteomes" id="UP000310017">
    <property type="component" value="Chromosome"/>
</dbReference>
<dbReference type="EMBL" id="CP040710">
    <property type="protein sequence ID" value="QCX00649.1"/>
    <property type="molecule type" value="Genomic_DNA"/>
</dbReference>
<dbReference type="KEGG" id="asag:FGM00_11230"/>
<protein>
    <submittedName>
        <fullName evidence="2">Uncharacterized protein</fullName>
    </submittedName>
</protein>
<name>A0A5B7STI4_9FLAO</name>
<organism evidence="2 3">
    <name type="scientific">Aggregatimonas sangjinii</name>
    <dbReference type="NCBI Taxonomy" id="2583587"/>
    <lineage>
        <taxon>Bacteria</taxon>
        <taxon>Pseudomonadati</taxon>
        <taxon>Bacteroidota</taxon>
        <taxon>Flavobacteriia</taxon>
        <taxon>Flavobacteriales</taxon>
        <taxon>Flavobacteriaceae</taxon>
        <taxon>Aggregatimonas</taxon>
    </lineage>
</organism>
<gene>
    <name evidence="2" type="ORF">FGM00_11230</name>
</gene>
<feature type="region of interest" description="Disordered" evidence="1">
    <location>
        <begin position="162"/>
        <end position="186"/>
    </location>
</feature>
<evidence type="ECO:0000313" key="2">
    <source>
        <dbReference type="EMBL" id="QCX00649.1"/>
    </source>
</evidence>
<sequence>MKEKVKSTRANKAVKPGTAISLIGNLRSRLISLFNKITQKPKKSAIPIEGKSAAKDMAAEIAKANAVLNQVKEQHRSNVLLNKQKRRNLQKRQAAAKASKVGAKKSQPAPKIRTVASLDSNGKITQITHYKAFSKAQPSAKAKNSALPLKSAVDRNTHLIKAKHAKSTYPAKVREKDLRRPKFNLK</sequence>
<proteinExistence type="predicted"/>
<dbReference type="AlphaFoldDB" id="A0A5B7STI4"/>
<evidence type="ECO:0000256" key="1">
    <source>
        <dbReference type="SAM" id="MobiDB-lite"/>
    </source>
</evidence>
<reference evidence="2 3" key="1">
    <citation type="submission" date="2019-05" db="EMBL/GenBank/DDBJ databases">
        <title>Genome sequencing of F202Z8.</title>
        <authorList>
            <person name="Kwon Y.M."/>
        </authorList>
    </citation>
    <scope>NUCLEOTIDE SEQUENCE [LARGE SCALE GENOMIC DNA]</scope>
    <source>
        <strain evidence="2 3">F202Z8</strain>
    </source>
</reference>
<accession>A0A5B7STI4</accession>